<feature type="compositionally biased region" description="Basic residues" evidence="1">
    <location>
        <begin position="121"/>
        <end position="130"/>
    </location>
</feature>
<feature type="region of interest" description="Disordered" evidence="1">
    <location>
        <begin position="761"/>
        <end position="781"/>
    </location>
</feature>
<protein>
    <submittedName>
        <fullName evidence="2">Uncharacterized protein</fullName>
    </submittedName>
</protein>
<accession>A0A8J2P2F2</accession>
<feature type="compositionally biased region" description="Polar residues" evidence="1">
    <location>
        <begin position="805"/>
        <end position="822"/>
    </location>
</feature>
<comment type="caution">
    <text evidence="2">The sequence shown here is derived from an EMBL/GenBank/DDBJ whole genome shotgun (WGS) entry which is preliminary data.</text>
</comment>
<gene>
    <name evidence="2" type="ORF">AFUS01_LOCUS18141</name>
</gene>
<feature type="region of interest" description="Disordered" evidence="1">
    <location>
        <begin position="247"/>
        <end position="269"/>
    </location>
</feature>
<dbReference type="OrthoDB" id="10044608at2759"/>
<feature type="compositionally biased region" description="Polar residues" evidence="1">
    <location>
        <begin position="593"/>
        <end position="602"/>
    </location>
</feature>
<dbReference type="Proteomes" id="UP000708208">
    <property type="component" value="Unassembled WGS sequence"/>
</dbReference>
<dbReference type="EMBL" id="CAJVCH010178313">
    <property type="protein sequence ID" value="CAG7729425.1"/>
    <property type="molecule type" value="Genomic_DNA"/>
</dbReference>
<feature type="region of interest" description="Disordered" evidence="1">
    <location>
        <begin position="801"/>
        <end position="822"/>
    </location>
</feature>
<feature type="region of interest" description="Disordered" evidence="1">
    <location>
        <begin position="584"/>
        <end position="603"/>
    </location>
</feature>
<sequence>MSITASLSVTSFFRNNFRTRKLTRRGGSVKVQERSLLSLVCDFNGSDSGEDNDCAEINVECPPVTDTCCHPPCLWKIDKEENVSMSMRGSVAESDDVDHLVELINLNSLRHQPNHVANPKKAAKKARQKARKEEEKRLKLEAENALREAEERKKLAEEQLEKQMRNLNVSKKSSKNASLKECLQMKENKNVAQGLLDFSIKRGNKNSKGINKGPTGYAAETKGKGLSLSNQRNHVCAKPCCIELELQPSKPTTPPSSGRKNKKKKKQIEEIHQPQPQVEYCSHICSSHPSCGVPPPIIQPVVQGLEDDPNSAKSKKARKKARQQLRRAQLASNNNNGSLGESTQLQAIQSCNYGQPVVINVPNPPFSMTPSKLQAPNSVKVGKSHLDWNSLSGEASASSSKPEMVTIRRHPTVSDTTVTISIKNQNGDEDVLYTLLNGQVVRSKPDAVDIDTFIADPVDKSGQHQKRPSKKKRNKKKSSLKVATEGASQPVKLPDVVDLGKAGSRERDIVTCTPVLHPPSCGESVLLQHGPRIPSNETVKPRISYSLFNELDDGAEIDLTKLKLPPGITITKVNQPVSSFAGLGQVDEDKHSNSNTETSYANPSPAVMVSSGHTTTANASAPSLYYSDGFHSKPNVIVVDSQEYNGDNESDAEDFVGFKKRPNKFEEVVSVKVKRLRNRVNRYLYGDDPSSAPDRHENIPEKILTPAQASVYLNQHIPANRVKHQAGELNGETCPRNSSNLQQAGSLHTYSDPQLIPTSISFNRSSSCGSKRKQPLTSSCVRHSRPKELFQQQPVGQPVFPGGLNFSSSPFEQSQNEETSVSSNPFVASYQHTSYPVQASCATNLTSPLDQKANINFEPPPTQMNGYGSWAPPVRPSIPSTNSVFGAHRDYVNQPFFFRSHDSH</sequence>
<feature type="region of interest" description="Disordered" evidence="1">
    <location>
        <begin position="458"/>
        <end position="487"/>
    </location>
</feature>
<name>A0A8J2P2F2_9HEXA</name>
<feature type="region of interest" description="Disordered" evidence="1">
    <location>
        <begin position="299"/>
        <end position="339"/>
    </location>
</feature>
<evidence type="ECO:0000313" key="3">
    <source>
        <dbReference type="Proteomes" id="UP000708208"/>
    </source>
</evidence>
<evidence type="ECO:0000313" key="2">
    <source>
        <dbReference type="EMBL" id="CAG7729425.1"/>
    </source>
</evidence>
<organism evidence="2 3">
    <name type="scientific">Allacma fusca</name>
    <dbReference type="NCBI Taxonomy" id="39272"/>
    <lineage>
        <taxon>Eukaryota</taxon>
        <taxon>Metazoa</taxon>
        <taxon>Ecdysozoa</taxon>
        <taxon>Arthropoda</taxon>
        <taxon>Hexapoda</taxon>
        <taxon>Collembola</taxon>
        <taxon>Symphypleona</taxon>
        <taxon>Sminthuridae</taxon>
        <taxon>Allacma</taxon>
    </lineage>
</organism>
<feature type="region of interest" description="Disordered" evidence="1">
    <location>
        <begin position="115"/>
        <end position="137"/>
    </location>
</feature>
<proteinExistence type="predicted"/>
<feature type="compositionally biased region" description="Basic residues" evidence="1">
    <location>
        <begin position="313"/>
        <end position="325"/>
    </location>
</feature>
<dbReference type="AlphaFoldDB" id="A0A8J2P2F2"/>
<feature type="compositionally biased region" description="Basic residues" evidence="1">
    <location>
        <begin position="463"/>
        <end position="479"/>
    </location>
</feature>
<evidence type="ECO:0000256" key="1">
    <source>
        <dbReference type="SAM" id="MobiDB-lite"/>
    </source>
</evidence>
<keyword evidence="3" id="KW-1185">Reference proteome</keyword>
<reference evidence="2" key="1">
    <citation type="submission" date="2021-06" db="EMBL/GenBank/DDBJ databases">
        <authorList>
            <person name="Hodson N. C."/>
            <person name="Mongue J. A."/>
            <person name="Jaron S. K."/>
        </authorList>
    </citation>
    <scope>NUCLEOTIDE SEQUENCE</scope>
</reference>